<name>A0ACC2P9F9_9HYME</name>
<proteinExistence type="predicted"/>
<organism evidence="1 2">
    <name type="scientific">Eretmocerus hayati</name>
    <dbReference type="NCBI Taxonomy" id="131215"/>
    <lineage>
        <taxon>Eukaryota</taxon>
        <taxon>Metazoa</taxon>
        <taxon>Ecdysozoa</taxon>
        <taxon>Arthropoda</taxon>
        <taxon>Hexapoda</taxon>
        <taxon>Insecta</taxon>
        <taxon>Pterygota</taxon>
        <taxon>Neoptera</taxon>
        <taxon>Endopterygota</taxon>
        <taxon>Hymenoptera</taxon>
        <taxon>Apocrita</taxon>
        <taxon>Proctotrupomorpha</taxon>
        <taxon>Chalcidoidea</taxon>
        <taxon>Aphelinidae</taxon>
        <taxon>Aphelininae</taxon>
        <taxon>Eretmocerus</taxon>
    </lineage>
</organism>
<dbReference type="Proteomes" id="UP001239111">
    <property type="component" value="Chromosome 2"/>
</dbReference>
<reference evidence="1" key="1">
    <citation type="submission" date="2023-04" db="EMBL/GenBank/DDBJ databases">
        <title>A chromosome-level genome assembly of the parasitoid wasp Eretmocerus hayati.</title>
        <authorList>
            <person name="Zhong Y."/>
            <person name="Liu S."/>
            <person name="Liu Y."/>
        </authorList>
    </citation>
    <scope>NUCLEOTIDE SEQUENCE</scope>
    <source>
        <strain evidence="1">ZJU_SS_LIU_2023</strain>
    </source>
</reference>
<evidence type="ECO:0000313" key="1">
    <source>
        <dbReference type="EMBL" id="KAJ8680063.1"/>
    </source>
</evidence>
<gene>
    <name evidence="1" type="ORF">QAD02_015850</name>
</gene>
<accession>A0ACC2P9F9</accession>
<comment type="caution">
    <text evidence="1">The sequence shown here is derived from an EMBL/GenBank/DDBJ whole genome shotgun (WGS) entry which is preliminary data.</text>
</comment>
<dbReference type="EMBL" id="CM056742">
    <property type="protein sequence ID" value="KAJ8680063.1"/>
    <property type="molecule type" value="Genomic_DNA"/>
</dbReference>
<evidence type="ECO:0000313" key="2">
    <source>
        <dbReference type="Proteomes" id="UP001239111"/>
    </source>
</evidence>
<sequence length="277" mass="30981">MLTHTDSQTQNQDSASTINPLSTSASEPFENVSPMMPVELIGHKSSHPKTQQVYEIPIMNTQPNLNLARLSPQPDTSTAIEPYRYWSLYCSSQYGSLPTQSSLPVCIQTTPSNIPLADTLQREMFQAPQSHATQMLPSTSSTPQTPIHQAISTQSPPLKRKIPLVRRRSKAEPRKRDFGDKIIAGIKQKVIRASRRISHSAVVPSYPFSSKPIEPFKTWTSDQDPEFITGLLLAPRGKSENIPNHVQHIHVTLYVKRDKSNWRCLYFAGQKSTPKGG</sequence>
<protein>
    <submittedName>
        <fullName evidence="1">Uncharacterized protein</fullName>
    </submittedName>
</protein>
<keyword evidence="2" id="KW-1185">Reference proteome</keyword>